<gene>
    <name evidence="1" type="ORF">BACCIP111899_03891</name>
</gene>
<evidence type="ECO:0000313" key="1">
    <source>
        <dbReference type="EMBL" id="CAG9614658.1"/>
    </source>
</evidence>
<protein>
    <submittedName>
        <fullName evidence="1">Uncharacterized protein</fullName>
    </submittedName>
</protein>
<evidence type="ECO:0000313" key="2">
    <source>
        <dbReference type="Proteomes" id="UP000789423"/>
    </source>
</evidence>
<dbReference type="EMBL" id="CAKJTI010000033">
    <property type="protein sequence ID" value="CAG9614658.1"/>
    <property type="molecule type" value="Genomic_DNA"/>
</dbReference>
<reference evidence="1 2" key="1">
    <citation type="submission" date="2021-10" db="EMBL/GenBank/DDBJ databases">
        <authorList>
            <person name="Criscuolo A."/>
        </authorList>
    </citation>
    <scope>NUCLEOTIDE SEQUENCE [LARGE SCALE GENOMIC DNA]</scope>
    <source>
        <strain evidence="2">CIP 111899</strain>
    </source>
</reference>
<dbReference type="Proteomes" id="UP000789423">
    <property type="component" value="Unassembled WGS sequence"/>
</dbReference>
<keyword evidence="2" id="KW-1185">Reference proteome</keyword>
<dbReference type="RefSeq" id="WP_230576596.1">
    <property type="nucleotide sequence ID" value="NZ_CAKJTI010000033.1"/>
</dbReference>
<name>A0ABM8YG17_9BACI</name>
<accession>A0ABM8YG17</accession>
<comment type="caution">
    <text evidence="1">The sequence shown here is derived from an EMBL/GenBank/DDBJ whole genome shotgun (WGS) entry which is preliminary data.</text>
</comment>
<organism evidence="1 2">
    <name type="scientific">Bacillus rhizoplanae</name>
    <dbReference type="NCBI Taxonomy" id="2880966"/>
    <lineage>
        <taxon>Bacteria</taxon>
        <taxon>Bacillati</taxon>
        <taxon>Bacillota</taxon>
        <taxon>Bacilli</taxon>
        <taxon>Bacillales</taxon>
        <taxon>Bacillaceae</taxon>
        <taxon>Bacillus</taxon>
    </lineage>
</organism>
<proteinExistence type="predicted"/>
<sequence length="94" mass="11003">MEKKYAQFYKCALQVNPYNYISYRGTNHTQTEGVLTAKRGFYTLRICRISCRLRKRFKLPNAVVTEQYEILHTAEGTEGWQTLGMNGFLGFDYC</sequence>